<evidence type="ECO:0000256" key="1">
    <source>
        <dbReference type="SAM" id="Phobius"/>
    </source>
</evidence>
<keyword evidence="3" id="KW-1185">Reference proteome</keyword>
<dbReference type="Proteomes" id="UP000275348">
    <property type="component" value="Unassembled WGS sequence"/>
</dbReference>
<dbReference type="AlphaFoldDB" id="A0A3L9MCA0"/>
<protein>
    <submittedName>
        <fullName evidence="2">Uncharacterized protein</fullName>
    </submittedName>
</protein>
<dbReference type="RefSeq" id="WP_121934377.1">
    <property type="nucleotide sequence ID" value="NZ_RDOJ01000007.1"/>
</dbReference>
<feature type="transmembrane region" description="Helical" evidence="1">
    <location>
        <begin position="18"/>
        <end position="40"/>
    </location>
</feature>
<sequence>MIFNIPFIKNKLFESNDLLLKILGSLVLAFFISMISYFGFKYLINQSAEESTITENCEILEIKKGRYRRGGDYYNLKINFRGNKETVDLNKNLYQKLEKISLTKNHVIVKAKPSVFGIYAVENVFIQSKNILN</sequence>
<gene>
    <name evidence="2" type="ORF">EAH69_06475</name>
</gene>
<reference evidence="2 3" key="1">
    <citation type="submission" date="2018-10" db="EMBL/GenBank/DDBJ databases">
        <authorList>
            <person name="Chen X."/>
        </authorList>
    </citation>
    <scope>NUCLEOTIDE SEQUENCE [LARGE SCALE GENOMIC DNA]</scope>
    <source>
        <strain evidence="2 3">YIM 102668</strain>
    </source>
</reference>
<evidence type="ECO:0000313" key="2">
    <source>
        <dbReference type="EMBL" id="RLZ10431.1"/>
    </source>
</evidence>
<proteinExistence type="predicted"/>
<evidence type="ECO:0000313" key="3">
    <source>
        <dbReference type="Proteomes" id="UP000275348"/>
    </source>
</evidence>
<organism evidence="2 3">
    <name type="scientific">Faecalibacter macacae</name>
    <dbReference type="NCBI Taxonomy" id="1859289"/>
    <lineage>
        <taxon>Bacteria</taxon>
        <taxon>Pseudomonadati</taxon>
        <taxon>Bacteroidota</taxon>
        <taxon>Flavobacteriia</taxon>
        <taxon>Flavobacteriales</taxon>
        <taxon>Weeksellaceae</taxon>
        <taxon>Faecalibacter</taxon>
    </lineage>
</organism>
<accession>A0A3L9MCA0</accession>
<name>A0A3L9MCA0_9FLAO</name>
<keyword evidence="1" id="KW-1133">Transmembrane helix</keyword>
<dbReference type="EMBL" id="RDOJ01000007">
    <property type="protein sequence ID" value="RLZ10431.1"/>
    <property type="molecule type" value="Genomic_DNA"/>
</dbReference>
<keyword evidence="1" id="KW-0472">Membrane</keyword>
<keyword evidence="1" id="KW-0812">Transmembrane</keyword>
<comment type="caution">
    <text evidence="2">The sequence shown here is derived from an EMBL/GenBank/DDBJ whole genome shotgun (WGS) entry which is preliminary data.</text>
</comment>